<dbReference type="GO" id="GO:0032259">
    <property type="term" value="P:methylation"/>
    <property type="evidence" value="ECO:0007669"/>
    <property type="project" value="UniProtKB-KW"/>
</dbReference>
<feature type="non-terminal residue" evidence="3">
    <location>
        <position position="89"/>
    </location>
</feature>
<keyword evidence="2" id="KW-0808">Transferase</keyword>
<dbReference type="Gene3D" id="3.40.50.150">
    <property type="entry name" value="Vaccinia Virus protein VP39"/>
    <property type="match status" value="1"/>
</dbReference>
<dbReference type="InterPro" id="IPR001525">
    <property type="entry name" value="C5_MeTfrase"/>
</dbReference>
<organism evidence="3">
    <name type="scientific">marine sediment metagenome</name>
    <dbReference type="NCBI Taxonomy" id="412755"/>
    <lineage>
        <taxon>unclassified sequences</taxon>
        <taxon>metagenomes</taxon>
        <taxon>ecological metagenomes</taxon>
    </lineage>
</organism>
<accession>A0A0F9ESB6</accession>
<reference evidence="3" key="1">
    <citation type="journal article" date="2015" name="Nature">
        <title>Complex archaea that bridge the gap between prokaryotes and eukaryotes.</title>
        <authorList>
            <person name="Spang A."/>
            <person name="Saw J.H."/>
            <person name="Jorgensen S.L."/>
            <person name="Zaremba-Niedzwiedzka K."/>
            <person name="Martijn J."/>
            <person name="Lind A.E."/>
            <person name="van Eijk R."/>
            <person name="Schleper C."/>
            <person name="Guy L."/>
            <person name="Ettema T.J."/>
        </authorList>
    </citation>
    <scope>NUCLEOTIDE SEQUENCE</scope>
</reference>
<dbReference type="SUPFAM" id="SSF53335">
    <property type="entry name" value="S-adenosyl-L-methionine-dependent methyltransferases"/>
    <property type="match status" value="1"/>
</dbReference>
<dbReference type="GO" id="GO:0008168">
    <property type="term" value="F:methyltransferase activity"/>
    <property type="evidence" value="ECO:0007669"/>
    <property type="project" value="UniProtKB-KW"/>
</dbReference>
<keyword evidence="1" id="KW-0489">Methyltransferase</keyword>
<evidence type="ECO:0000313" key="3">
    <source>
        <dbReference type="EMBL" id="KKL26718.1"/>
    </source>
</evidence>
<gene>
    <name evidence="3" type="ORF">LCGC14_2392520</name>
</gene>
<dbReference type="AlphaFoldDB" id="A0A0F9ESB6"/>
<dbReference type="InterPro" id="IPR029063">
    <property type="entry name" value="SAM-dependent_MTases_sf"/>
</dbReference>
<name>A0A0F9ESB6_9ZZZZ</name>
<evidence type="ECO:0000256" key="2">
    <source>
        <dbReference type="ARBA" id="ARBA00022679"/>
    </source>
</evidence>
<evidence type="ECO:0000256" key="1">
    <source>
        <dbReference type="ARBA" id="ARBA00022603"/>
    </source>
</evidence>
<dbReference type="EMBL" id="LAZR01035735">
    <property type="protein sequence ID" value="KKL26718.1"/>
    <property type="molecule type" value="Genomic_DNA"/>
</dbReference>
<dbReference type="Pfam" id="PF00145">
    <property type="entry name" value="DNA_methylase"/>
    <property type="match status" value="1"/>
</dbReference>
<protein>
    <recommendedName>
        <fullName evidence="4">DNA (cytosine-5-)-methyltransferase</fullName>
    </recommendedName>
</protein>
<sequence>MRTDKPAYLIPSIEEIEAYPWNGYTVVSTFSGAGGSCLGYRMAGFKVRWASEFIPAAQEVYRLNHLNSILGTRDIRQVLPQDILDATGL</sequence>
<proteinExistence type="predicted"/>
<comment type="caution">
    <text evidence="3">The sequence shown here is derived from an EMBL/GenBank/DDBJ whole genome shotgun (WGS) entry which is preliminary data.</text>
</comment>
<evidence type="ECO:0008006" key="4">
    <source>
        <dbReference type="Google" id="ProtNLM"/>
    </source>
</evidence>